<evidence type="ECO:0008006" key="3">
    <source>
        <dbReference type="Google" id="ProtNLM"/>
    </source>
</evidence>
<sequence>MGRRRLLALRGLAWSMWKTCYSSPGNWCGVAACWARTCLCLTSTSGTGHRCHAPSGPTPSNCAHLSAFSHLRNQLQDVATMPSWMYGCCNLQSKGFTLRTPWSSRHTFPRPWNSHVCA</sequence>
<evidence type="ECO:0000256" key="1">
    <source>
        <dbReference type="SAM" id="SignalP"/>
    </source>
</evidence>
<dbReference type="EMBL" id="GEDV01005081">
    <property type="protein sequence ID" value="JAP83476.1"/>
    <property type="molecule type" value="Transcribed_RNA"/>
</dbReference>
<feature type="signal peptide" evidence="1">
    <location>
        <begin position="1"/>
        <end position="22"/>
    </location>
</feature>
<accession>A0A131YZ43</accession>
<organism evidence="2">
    <name type="scientific">Rhipicephalus appendiculatus</name>
    <name type="common">Brown ear tick</name>
    <dbReference type="NCBI Taxonomy" id="34631"/>
    <lineage>
        <taxon>Eukaryota</taxon>
        <taxon>Metazoa</taxon>
        <taxon>Ecdysozoa</taxon>
        <taxon>Arthropoda</taxon>
        <taxon>Chelicerata</taxon>
        <taxon>Arachnida</taxon>
        <taxon>Acari</taxon>
        <taxon>Parasitiformes</taxon>
        <taxon>Ixodida</taxon>
        <taxon>Ixodoidea</taxon>
        <taxon>Ixodidae</taxon>
        <taxon>Rhipicephalinae</taxon>
        <taxon>Rhipicephalus</taxon>
        <taxon>Rhipicephalus</taxon>
    </lineage>
</organism>
<keyword evidence="1" id="KW-0732">Signal</keyword>
<proteinExistence type="predicted"/>
<reference evidence="2" key="1">
    <citation type="journal article" date="2016" name="Ticks Tick Borne Dis.">
        <title>De novo assembly and annotation of the salivary gland transcriptome of Rhipicephalus appendiculatus male and female ticks during blood feeding.</title>
        <authorList>
            <person name="de Castro M.H."/>
            <person name="de Klerk D."/>
            <person name="Pienaar R."/>
            <person name="Latif A.A."/>
            <person name="Rees D.J."/>
            <person name="Mans B.J."/>
        </authorList>
    </citation>
    <scope>NUCLEOTIDE SEQUENCE</scope>
    <source>
        <tissue evidence="2">Salivary glands</tissue>
    </source>
</reference>
<protein>
    <recommendedName>
        <fullName evidence="3">Secreted protein</fullName>
    </recommendedName>
</protein>
<dbReference type="AlphaFoldDB" id="A0A131YZ43"/>
<dbReference type="PROSITE" id="PS51257">
    <property type="entry name" value="PROKAR_LIPOPROTEIN"/>
    <property type="match status" value="1"/>
</dbReference>
<evidence type="ECO:0000313" key="2">
    <source>
        <dbReference type="EMBL" id="JAP83476.1"/>
    </source>
</evidence>
<feature type="chain" id="PRO_5007286301" description="Secreted protein" evidence="1">
    <location>
        <begin position="23"/>
        <end position="118"/>
    </location>
</feature>
<name>A0A131YZ43_RHIAP</name>